<organism evidence="2 3">
    <name type="scientific">Obba rivulosa</name>
    <dbReference type="NCBI Taxonomy" id="1052685"/>
    <lineage>
        <taxon>Eukaryota</taxon>
        <taxon>Fungi</taxon>
        <taxon>Dikarya</taxon>
        <taxon>Basidiomycota</taxon>
        <taxon>Agaricomycotina</taxon>
        <taxon>Agaricomycetes</taxon>
        <taxon>Polyporales</taxon>
        <taxon>Gelatoporiaceae</taxon>
        <taxon>Obba</taxon>
    </lineage>
</organism>
<dbReference type="EMBL" id="KV722462">
    <property type="protein sequence ID" value="OCH88091.1"/>
    <property type="molecule type" value="Genomic_DNA"/>
</dbReference>
<protein>
    <submittedName>
        <fullName evidence="2">Uncharacterized protein</fullName>
    </submittedName>
</protein>
<evidence type="ECO:0000313" key="3">
    <source>
        <dbReference type="Proteomes" id="UP000250043"/>
    </source>
</evidence>
<evidence type="ECO:0000256" key="1">
    <source>
        <dbReference type="SAM" id="MobiDB-lite"/>
    </source>
</evidence>
<feature type="compositionally biased region" description="Basic residues" evidence="1">
    <location>
        <begin position="128"/>
        <end position="138"/>
    </location>
</feature>
<dbReference type="Proteomes" id="UP000250043">
    <property type="component" value="Unassembled WGS sequence"/>
</dbReference>
<proteinExistence type="predicted"/>
<feature type="compositionally biased region" description="Basic residues" evidence="1">
    <location>
        <begin position="309"/>
        <end position="326"/>
    </location>
</feature>
<name>A0A8E2DIK5_9APHY</name>
<feature type="region of interest" description="Disordered" evidence="1">
    <location>
        <begin position="117"/>
        <end position="138"/>
    </location>
</feature>
<gene>
    <name evidence="2" type="ORF">OBBRIDRAFT_889328</name>
</gene>
<feature type="region of interest" description="Disordered" evidence="1">
    <location>
        <begin position="270"/>
        <end position="351"/>
    </location>
</feature>
<feature type="compositionally biased region" description="Polar residues" evidence="1">
    <location>
        <begin position="166"/>
        <end position="183"/>
    </location>
</feature>
<reference evidence="2 3" key="1">
    <citation type="submission" date="2016-07" db="EMBL/GenBank/DDBJ databases">
        <title>Draft genome of the white-rot fungus Obba rivulosa 3A-2.</title>
        <authorList>
            <consortium name="DOE Joint Genome Institute"/>
            <person name="Miettinen O."/>
            <person name="Riley R."/>
            <person name="Acob R."/>
            <person name="Barry K."/>
            <person name="Cullen D."/>
            <person name="De Vries R."/>
            <person name="Hainaut M."/>
            <person name="Hatakka A."/>
            <person name="Henrissat B."/>
            <person name="Hilden K."/>
            <person name="Kuo R."/>
            <person name="Labutti K."/>
            <person name="Lipzen A."/>
            <person name="Makela M.R."/>
            <person name="Sandor L."/>
            <person name="Spatafora J.W."/>
            <person name="Grigoriev I.V."/>
            <person name="Hibbett D.S."/>
        </authorList>
    </citation>
    <scope>NUCLEOTIDE SEQUENCE [LARGE SCALE GENOMIC DNA]</scope>
    <source>
        <strain evidence="2 3">3A-2</strain>
    </source>
</reference>
<feature type="region of interest" description="Disordered" evidence="1">
    <location>
        <begin position="157"/>
        <end position="198"/>
    </location>
</feature>
<sequence length="351" mass="39800">MSMSKISKTQLSEMPVIRLYKYAKFCRVSLKLSKEEILNELYKDRQFLPCPSRIDRSERRQEFLRARCLKGMSKIIKSVIGLTGRDWELSTMIRAVHMSWCMKYDYPYVHKVLPKPSAPPPAGQESKSKHRYPKRRVIPRPPPDCFVATISGLEEDRPMRHASYPDVSTSASVGSSKDGTTSQHVKHDIPPAPPLPADDPMDIDTETRELIADKTQALRAEVERLRAGSAFLQSMLDGEKKKTALLMECVRWNVGPQAAVKSLRQANARAPRGSLPALRPEVPLPPRAATRAEHAKRREARVALEQARARLHRDHAHAFKHHHKRRREETRDPSGGSVNGSGRPSKRTRHS</sequence>
<keyword evidence="3" id="KW-1185">Reference proteome</keyword>
<dbReference type="OrthoDB" id="10680685at2759"/>
<accession>A0A8E2DIK5</accession>
<evidence type="ECO:0000313" key="2">
    <source>
        <dbReference type="EMBL" id="OCH88091.1"/>
    </source>
</evidence>
<dbReference type="AlphaFoldDB" id="A0A8E2DIK5"/>